<dbReference type="EMBL" id="JALPRX010000003">
    <property type="protein sequence ID" value="MCK8782945.1"/>
    <property type="molecule type" value="Genomic_DNA"/>
</dbReference>
<keyword evidence="2" id="KW-0285">Flavoprotein</keyword>
<dbReference type="GO" id="GO:0005829">
    <property type="term" value="C:cytosol"/>
    <property type="evidence" value="ECO:0007669"/>
    <property type="project" value="TreeGrafter"/>
</dbReference>
<name>A0A9X1Y658_9PROT</name>
<dbReference type="GO" id="GO:0004497">
    <property type="term" value="F:monooxygenase activity"/>
    <property type="evidence" value="ECO:0007669"/>
    <property type="project" value="UniProtKB-KW"/>
</dbReference>
<dbReference type="PANTHER" id="PTHR30137">
    <property type="entry name" value="LUCIFERASE-LIKE MONOOXYGENASE"/>
    <property type="match status" value="1"/>
</dbReference>
<dbReference type="InterPro" id="IPR050766">
    <property type="entry name" value="Bact_Lucif_Oxidored"/>
</dbReference>
<reference evidence="6" key="1">
    <citation type="submission" date="2022-04" db="EMBL/GenBank/DDBJ databases">
        <title>Roseomonas acroporae sp. nov., isolated from coral Acropora digitifera.</title>
        <authorList>
            <person name="Sun H."/>
        </authorList>
    </citation>
    <scope>NUCLEOTIDE SEQUENCE</scope>
    <source>
        <strain evidence="6">NAR14</strain>
    </source>
</reference>
<dbReference type="SUPFAM" id="SSF51679">
    <property type="entry name" value="Bacterial luciferase-like"/>
    <property type="match status" value="1"/>
</dbReference>
<dbReference type="RefSeq" id="WP_248665073.1">
    <property type="nucleotide sequence ID" value="NZ_JALPRX010000003.1"/>
</dbReference>
<dbReference type="InterPro" id="IPR036661">
    <property type="entry name" value="Luciferase-like_sf"/>
</dbReference>
<dbReference type="Pfam" id="PF00296">
    <property type="entry name" value="Bac_luciferase"/>
    <property type="match status" value="1"/>
</dbReference>
<accession>A0A9X1Y658</accession>
<comment type="similarity">
    <text evidence="1">Belongs to the bacterial luciferase oxidoreductase family.</text>
</comment>
<feature type="domain" description="Luciferase-like" evidence="5">
    <location>
        <begin position="1"/>
        <end position="321"/>
    </location>
</feature>
<keyword evidence="4" id="KW-0503">Monooxygenase</keyword>
<dbReference type="Proteomes" id="UP001139516">
    <property type="component" value="Unassembled WGS sequence"/>
</dbReference>
<dbReference type="InterPro" id="IPR011251">
    <property type="entry name" value="Luciferase-like_dom"/>
</dbReference>
<protein>
    <submittedName>
        <fullName evidence="6">LLM class flavin-dependent oxidoreductase</fullName>
    </submittedName>
</protein>
<organism evidence="6 7">
    <name type="scientific">Roseomonas acroporae</name>
    <dbReference type="NCBI Taxonomy" id="2937791"/>
    <lineage>
        <taxon>Bacteria</taxon>
        <taxon>Pseudomonadati</taxon>
        <taxon>Pseudomonadota</taxon>
        <taxon>Alphaproteobacteria</taxon>
        <taxon>Acetobacterales</taxon>
        <taxon>Roseomonadaceae</taxon>
        <taxon>Roseomonas</taxon>
    </lineage>
</organism>
<evidence type="ECO:0000256" key="1">
    <source>
        <dbReference type="ARBA" id="ARBA00010426"/>
    </source>
</evidence>
<dbReference type="AlphaFoldDB" id="A0A9X1Y658"/>
<dbReference type="GO" id="GO:0016705">
    <property type="term" value="F:oxidoreductase activity, acting on paired donors, with incorporation or reduction of molecular oxygen"/>
    <property type="evidence" value="ECO:0007669"/>
    <property type="project" value="InterPro"/>
</dbReference>
<evidence type="ECO:0000256" key="2">
    <source>
        <dbReference type="ARBA" id="ARBA00022630"/>
    </source>
</evidence>
<evidence type="ECO:0000256" key="4">
    <source>
        <dbReference type="ARBA" id="ARBA00023033"/>
    </source>
</evidence>
<evidence type="ECO:0000313" key="7">
    <source>
        <dbReference type="Proteomes" id="UP001139516"/>
    </source>
</evidence>
<dbReference type="PANTHER" id="PTHR30137:SF16">
    <property type="entry name" value="BLL0895 PROTEIN"/>
    <property type="match status" value="1"/>
</dbReference>
<evidence type="ECO:0000256" key="3">
    <source>
        <dbReference type="ARBA" id="ARBA00023002"/>
    </source>
</evidence>
<evidence type="ECO:0000313" key="6">
    <source>
        <dbReference type="EMBL" id="MCK8782945.1"/>
    </source>
</evidence>
<keyword evidence="3" id="KW-0560">Oxidoreductase</keyword>
<sequence>MEFGYFTMPSHPPERGFKAGHDWDLQTLRWLDELGYAEAWIGEHHTAPWEPHPSPDLLVAQALLQTKRLRIGPGGFLLPYHHPAELANRIAALDHLSEGRLMFGVAASGLPSDWAMFHVDGTSGQNREMTREALEIILKLWRDPAPFTVEGKYWTVTKPAEMYGFLRPHLYPVQRPHPPIGVAGLSKNSDTLKLAGERGFLPLSLNLNPAYVKSHWDSVEAGAARAGRTPSRRDWRLVREVMVAETDAEAWKHSVGGMMGRMMSEYFLPLLGNFGFKDYLKHSPEVADSDVTMEYCAKHNWLVGSPATVAEKIERIWHDVGGFGSLLVFGFDYSEAPAVWHNSLRLLQEEVMPRIRHLDIEVKAAA</sequence>
<dbReference type="Gene3D" id="3.20.20.30">
    <property type="entry name" value="Luciferase-like domain"/>
    <property type="match status" value="1"/>
</dbReference>
<comment type="caution">
    <text evidence="6">The sequence shown here is derived from an EMBL/GenBank/DDBJ whole genome shotgun (WGS) entry which is preliminary data.</text>
</comment>
<evidence type="ECO:0000259" key="5">
    <source>
        <dbReference type="Pfam" id="PF00296"/>
    </source>
</evidence>
<keyword evidence="7" id="KW-1185">Reference proteome</keyword>
<gene>
    <name evidence="6" type="ORF">M0638_00935</name>
</gene>
<proteinExistence type="inferred from homology"/>